<dbReference type="VEuPathDB" id="VectorBase:LOC119179959"/>
<dbReference type="InterPro" id="IPR038899">
    <property type="entry name" value="METTL22"/>
</dbReference>
<dbReference type="OrthoDB" id="46564at2759"/>
<evidence type="ECO:0000313" key="1">
    <source>
        <dbReference type="EMBL" id="NOV34471.1"/>
    </source>
</evidence>
<organism evidence="1">
    <name type="scientific">Rhipicephalus microplus</name>
    <name type="common">Cattle tick</name>
    <name type="synonym">Boophilus microplus</name>
    <dbReference type="NCBI Taxonomy" id="6941"/>
    <lineage>
        <taxon>Eukaryota</taxon>
        <taxon>Metazoa</taxon>
        <taxon>Ecdysozoa</taxon>
        <taxon>Arthropoda</taxon>
        <taxon>Chelicerata</taxon>
        <taxon>Arachnida</taxon>
        <taxon>Acari</taxon>
        <taxon>Parasitiformes</taxon>
        <taxon>Ixodida</taxon>
        <taxon>Ixodoidea</taxon>
        <taxon>Ixodidae</taxon>
        <taxon>Rhipicephalinae</taxon>
        <taxon>Rhipicephalus</taxon>
        <taxon>Boophilus</taxon>
    </lineage>
</organism>
<dbReference type="AlphaFoldDB" id="A0A6M2CLQ6"/>
<dbReference type="GO" id="GO:0005634">
    <property type="term" value="C:nucleus"/>
    <property type="evidence" value="ECO:0007669"/>
    <property type="project" value="TreeGrafter"/>
</dbReference>
<dbReference type="GO" id="GO:0008276">
    <property type="term" value="F:protein methyltransferase activity"/>
    <property type="evidence" value="ECO:0007669"/>
    <property type="project" value="InterPro"/>
</dbReference>
<sequence length="311" mass="35154">MQEDEIVVSEVHVDSDNIVKNENDPLLEMMPAALRSRLQVAQSRLHVKLDTNVESVKPGCLTLDEDGDLELSRARTSARVLLDHCPATTLPTVGLQVWKAALVMSDFLLYRGRELLQGKGVVELGSGVGLCGIVAAAFADYVFCTDVGEEVLHLCQRNLYQNEDFYDNLAVRQCPTKVRCLDWTKGPPEMQTMTGAFAWSAKDLDEFRNAEVFLAADVVYDDCLTDCLFELVLKTVAKCSQTIYVALEKRVNFTLEDLDTVSPCHRHFMQWLEKLRELGWKVCVVDLSNVPQYFGSYSRDSYLELWQLRPC</sequence>
<reference evidence="1" key="1">
    <citation type="submission" date="2019-09" db="EMBL/GenBank/DDBJ databases">
        <title>Organ-specific transcriptomic study of the physiology of the cattle tick, Rhipicephalus microplus.</title>
        <authorList>
            <person name="Tirloni L."/>
            <person name="Braz G."/>
            <person name="Gandara A.C.P."/>
            <person name="Sabadin G.A."/>
            <person name="da Silva R.M."/>
            <person name="Guizzo M.G."/>
            <person name="Machado J.A."/>
            <person name="Costa E.P."/>
            <person name="Gomes H.F."/>
            <person name="Moraes J."/>
            <person name="Mota M.B.S."/>
            <person name="Mesquita R.D."/>
            <person name="Alvarenga P.H."/>
            <person name="Alves F."/>
            <person name="Seixas A."/>
            <person name="da Fonseca R.N."/>
            <person name="Fogaca A."/>
            <person name="Logullo C."/>
            <person name="Tanaka A."/>
            <person name="Daffre S."/>
            <person name="Termignoni C."/>
            <person name="Vaz I.S.Jr."/>
            <person name="Oliveira P.L."/>
            <person name="Ribeiro J.M."/>
        </authorList>
    </citation>
    <scope>NUCLEOTIDE SEQUENCE</scope>
    <source>
        <strain evidence="1">Porto Alegre</strain>
    </source>
</reference>
<dbReference type="SUPFAM" id="SSF53335">
    <property type="entry name" value="S-adenosyl-L-methionine-dependent methyltransferases"/>
    <property type="match status" value="1"/>
</dbReference>
<dbReference type="EMBL" id="GHWJ01001734">
    <property type="protein sequence ID" value="NOV34471.1"/>
    <property type="molecule type" value="Transcribed_RNA"/>
</dbReference>
<evidence type="ECO:0008006" key="2">
    <source>
        <dbReference type="Google" id="ProtNLM"/>
    </source>
</evidence>
<protein>
    <recommendedName>
        <fullName evidence="2">Methyltransferase-like protein 22</fullName>
    </recommendedName>
</protein>
<dbReference type="PANTHER" id="PTHR23108:SF0">
    <property type="entry name" value="METHYLTRANSFERASE-LIKE PROTEIN 22"/>
    <property type="match status" value="1"/>
</dbReference>
<name>A0A6M2CLQ6_RHIMP</name>
<dbReference type="InterPro" id="IPR029063">
    <property type="entry name" value="SAM-dependent_MTases_sf"/>
</dbReference>
<dbReference type="PANTHER" id="PTHR23108">
    <property type="entry name" value="METHYLTRANSFERASE-RELATED"/>
    <property type="match status" value="1"/>
</dbReference>
<proteinExistence type="predicted"/>
<accession>A0A6M2CLQ6</accession>
<dbReference type="InterPro" id="IPR019410">
    <property type="entry name" value="Methyltransf_16"/>
</dbReference>
<dbReference type="Pfam" id="PF10294">
    <property type="entry name" value="Methyltransf_16"/>
    <property type="match status" value="1"/>
</dbReference>
<dbReference type="Gene3D" id="3.40.50.150">
    <property type="entry name" value="Vaccinia Virus protein VP39"/>
    <property type="match status" value="1"/>
</dbReference>